<comment type="caution">
    <text evidence="4">The sequence shown here is derived from an EMBL/GenBank/DDBJ whole genome shotgun (WGS) entry which is preliminary data.</text>
</comment>
<keyword evidence="5" id="KW-1185">Reference proteome</keyword>
<keyword evidence="2" id="KW-0547">Nucleotide-binding</keyword>
<keyword evidence="2" id="KW-0540">Nuclease</keyword>
<dbReference type="GO" id="GO:0000166">
    <property type="term" value="F:nucleotide binding"/>
    <property type="evidence" value="ECO:0007669"/>
    <property type="project" value="UniProtKB-KW"/>
</dbReference>
<dbReference type="GO" id="GO:0046872">
    <property type="term" value="F:metal ion binding"/>
    <property type="evidence" value="ECO:0007669"/>
    <property type="project" value="UniProtKB-KW"/>
</dbReference>
<evidence type="ECO:0000313" key="4">
    <source>
        <dbReference type="EMBL" id="KAI1713576.1"/>
    </source>
</evidence>
<comment type="cofactor">
    <cofactor evidence="2">
        <name>a divalent metal cation</name>
        <dbReference type="ChEBI" id="CHEBI:60240"/>
    </cofactor>
</comment>
<evidence type="ECO:0000256" key="1">
    <source>
        <dbReference type="ARBA" id="ARBA00006562"/>
    </source>
</evidence>
<gene>
    <name evidence="4" type="ORF">DdX_09094</name>
</gene>
<keyword evidence="2" id="KW-0479">Metal-binding</keyword>
<comment type="function">
    <text evidence="2">Decapping enzyme for NAD-capped RNAs: specifically hydrolyzes the nicotinamide adenine dinucleotide (NAD) cap from a subset of RNAs by removing the entire NAD moiety from the 5'-end of an NAD-capped RNA.</text>
</comment>
<evidence type="ECO:0000259" key="3">
    <source>
        <dbReference type="Pfam" id="PF08652"/>
    </source>
</evidence>
<keyword evidence="2" id="KW-0378">Hydrolase</keyword>
<protein>
    <recommendedName>
        <fullName evidence="2">Decapping nuclease</fullName>
        <ecNumber evidence="2">3.6.1.-</ecNumber>
    </recommendedName>
</protein>
<comment type="subcellular location">
    <subcellularLocation>
        <location evidence="2">Nucleus</location>
    </subcellularLocation>
</comment>
<name>A0AAD4N6U9_9BILA</name>
<keyword evidence="2" id="KW-0694">RNA-binding</keyword>
<dbReference type="AlphaFoldDB" id="A0AAD4N6U9"/>
<dbReference type="InterPro" id="IPR039039">
    <property type="entry name" value="RAI1-like_fam"/>
</dbReference>
<dbReference type="GO" id="GO:0005634">
    <property type="term" value="C:nucleus"/>
    <property type="evidence" value="ECO:0007669"/>
    <property type="project" value="UniProtKB-SubCell"/>
</dbReference>
<feature type="domain" description="RAI1-like" evidence="3">
    <location>
        <begin position="79"/>
        <end position="371"/>
    </location>
</feature>
<proteinExistence type="inferred from homology"/>
<dbReference type="Pfam" id="PF08652">
    <property type="entry name" value="RAI1"/>
    <property type="match status" value="1"/>
</dbReference>
<dbReference type="Proteomes" id="UP001201812">
    <property type="component" value="Unassembled WGS sequence"/>
</dbReference>
<organism evidence="4 5">
    <name type="scientific">Ditylenchus destructor</name>
    <dbReference type="NCBI Taxonomy" id="166010"/>
    <lineage>
        <taxon>Eukaryota</taxon>
        <taxon>Metazoa</taxon>
        <taxon>Ecdysozoa</taxon>
        <taxon>Nematoda</taxon>
        <taxon>Chromadorea</taxon>
        <taxon>Rhabditida</taxon>
        <taxon>Tylenchina</taxon>
        <taxon>Tylenchomorpha</taxon>
        <taxon>Sphaerularioidea</taxon>
        <taxon>Anguinidae</taxon>
        <taxon>Anguininae</taxon>
        <taxon>Ditylenchus</taxon>
    </lineage>
</organism>
<dbReference type="GO" id="GO:0110155">
    <property type="term" value="P:NAD-cap decapping"/>
    <property type="evidence" value="ECO:0007669"/>
    <property type="project" value="TreeGrafter"/>
</dbReference>
<evidence type="ECO:0000313" key="5">
    <source>
        <dbReference type="Proteomes" id="UP001201812"/>
    </source>
</evidence>
<evidence type="ECO:0000256" key="2">
    <source>
        <dbReference type="RuleBase" id="RU367113"/>
    </source>
</evidence>
<keyword evidence="2" id="KW-0539">Nucleus</keyword>
<dbReference type="PANTHER" id="PTHR12395">
    <property type="entry name" value="DOM-3 RELATED"/>
    <property type="match status" value="1"/>
</dbReference>
<dbReference type="EC" id="3.6.1.-" evidence="2"/>
<dbReference type="PANTHER" id="PTHR12395:SF9">
    <property type="entry name" value="DECAPPING AND EXORIBONUCLEASE PROTEIN"/>
    <property type="match status" value="1"/>
</dbReference>
<accession>A0AAD4N6U9</accession>
<sequence length="398" mass="45491">MRKRLSIDPKLFEVNTSKSKDFQNMQKTDFHCTVPVGDFSRTDGTFTRKEVDKNKRIINLNLRDHCDEFAIDVDFLAENLMKGFDKKQHTIKPHGLGYLLNYVAYSAKKSKKQKELSLAEVTYNANFVSESSLLAKMAMTPYSARIVPKDDAGWAALCFCVGKTIFISPEAANEQMDANKLLARAKKTFRKEMFARLCTTDAYQNGNKRNGKIDLDDGYYQVLQTSLSKGCQMEETLRVFYSSRIDCVHENGFIGGSPIGLCTHYDSIQRGPTWTSKSFTWAVESQFSGAKSVVVAQYDTKDDRIKKVYHVPVSSFEKQRHWDMSVCNGFLHALLYKIRQAFAVQEMSSELDVFECTNGRNGFTEFSLSSIALARRQWNSTPMSQQMEVETLRDWMRC</sequence>
<dbReference type="InterPro" id="IPR013961">
    <property type="entry name" value="RAI1"/>
</dbReference>
<dbReference type="GO" id="GO:0005829">
    <property type="term" value="C:cytosol"/>
    <property type="evidence" value="ECO:0007669"/>
    <property type="project" value="TreeGrafter"/>
</dbReference>
<comment type="similarity">
    <text evidence="1 2">Belongs to the DXO/Dom3Z family.</text>
</comment>
<dbReference type="EMBL" id="JAKKPZ010000015">
    <property type="protein sequence ID" value="KAI1713576.1"/>
    <property type="molecule type" value="Genomic_DNA"/>
</dbReference>
<dbReference type="GO" id="GO:0003723">
    <property type="term" value="F:RNA binding"/>
    <property type="evidence" value="ECO:0007669"/>
    <property type="project" value="UniProtKB-KW"/>
</dbReference>
<dbReference type="GO" id="GO:0000956">
    <property type="term" value="P:nuclear-transcribed mRNA catabolic process"/>
    <property type="evidence" value="ECO:0007669"/>
    <property type="project" value="TreeGrafter"/>
</dbReference>
<dbReference type="GO" id="GO:0004518">
    <property type="term" value="F:nuclease activity"/>
    <property type="evidence" value="ECO:0007669"/>
    <property type="project" value="UniProtKB-KW"/>
</dbReference>
<dbReference type="GO" id="GO:0034353">
    <property type="term" value="F:mRNA 5'-diphosphatase activity"/>
    <property type="evidence" value="ECO:0007669"/>
    <property type="project" value="TreeGrafter"/>
</dbReference>
<reference evidence="4" key="1">
    <citation type="submission" date="2022-01" db="EMBL/GenBank/DDBJ databases">
        <title>Genome Sequence Resource for Two Populations of Ditylenchus destructor, the Migratory Endoparasitic Phytonematode.</title>
        <authorList>
            <person name="Zhang H."/>
            <person name="Lin R."/>
            <person name="Xie B."/>
        </authorList>
    </citation>
    <scope>NUCLEOTIDE SEQUENCE</scope>
    <source>
        <strain evidence="4">BazhouSP</strain>
    </source>
</reference>